<gene>
    <name evidence="7" type="ORF">NCI00_21030</name>
</gene>
<keyword evidence="3 5" id="KW-1133">Transmembrane helix</keyword>
<dbReference type="InterPro" id="IPR036249">
    <property type="entry name" value="Thioredoxin-like_sf"/>
</dbReference>
<evidence type="ECO:0000256" key="5">
    <source>
        <dbReference type="SAM" id="Phobius"/>
    </source>
</evidence>
<organism evidence="7 8">
    <name type="scientific">Runella salmonicolor</name>
    <dbReference type="NCBI Taxonomy" id="2950278"/>
    <lineage>
        <taxon>Bacteria</taxon>
        <taxon>Pseudomonadati</taxon>
        <taxon>Bacteroidota</taxon>
        <taxon>Cytophagia</taxon>
        <taxon>Cytophagales</taxon>
        <taxon>Spirosomataceae</taxon>
        <taxon>Runella</taxon>
    </lineage>
</organism>
<accession>A0ABT1FT40</accession>
<dbReference type="SUPFAM" id="SSF52833">
    <property type="entry name" value="Thioredoxin-like"/>
    <property type="match status" value="1"/>
</dbReference>
<evidence type="ECO:0000256" key="1">
    <source>
        <dbReference type="ARBA" id="ARBA00004141"/>
    </source>
</evidence>
<protein>
    <submittedName>
        <fullName evidence="7">DoxX family protein</fullName>
    </submittedName>
</protein>
<dbReference type="RefSeq" id="WP_253530890.1">
    <property type="nucleotide sequence ID" value="NZ_JAMZEL010000010.1"/>
</dbReference>
<dbReference type="Gene3D" id="3.40.30.10">
    <property type="entry name" value="Glutaredoxin"/>
    <property type="match status" value="1"/>
</dbReference>
<feature type="transmembrane region" description="Helical" evidence="5">
    <location>
        <begin position="103"/>
        <end position="127"/>
    </location>
</feature>
<proteinExistence type="predicted"/>
<feature type="transmembrane region" description="Helical" evidence="5">
    <location>
        <begin position="139"/>
        <end position="157"/>
    </location>
</feature>
<feature type="transmembrane region" description="Helical" evidence="5">
    <location>
        <begin position="73"/>
        <end position="91"/>
    </location>
</feature>
<evidence type="ECO:0000256" key="3">
    <source>
        <dbReference type="ARBA" id="ARBA00022989"/>
    </source>
</evidence>
<feature type="transmembrane region" description="Helical" evidence="5">
    <location>
        <begin position="46"/>
        <end position="67"/>
    </location>
</feature>
<dbReference type="Proteomes" id="UP001204772">
    <property type="component" value="Unassembled WGS sequence"/>
</dbReference>
<keyword evidence="8" id="KW-1185">Reference proteome</keyword>
<feature type="domain" description="Methylamine utilisation protein MauE" evidence="6">
    <location>
        <begin position="5"/>
        <end position="127"/>
    </location>
</feature>
<evidence type="ECO:0000313" key="8">
    <source>
        <dbReference type="Proteomes" id="UP001204772"/>
    </source>
</evidence>
<evidence type="ECO:0000256" key="2">
    <source>
        <dbReference type="ARBA" id="ARBA00022692"/>
    </source>
</evidence>
<dbReference type="Pfam" id="PF07291">
    <property type="entry name" value="MauE"/>
    <property type="match status" value="1"/>
</dbReference>
<comment type="subcellular location">
    <subcellularLocation>
        <location evidence="1">Membrane</location>
        <topology evidence="1">Multi-pass membrane protein</topology>
    </subcellularLocation>
</comment>
<name>A0ABT1FT40_9BACT</name>
<evidence type="ECO:0000313" key="7">
    <source>
        <dbReference type="EMBL" id="MCP1384934.1"/>
    </source>
</evidence>
<feature type="transmembrane region" description="Helical" evidence="5">
    <location>
        <begin position="6"/>
        <end position="26"/>
    </location>
</feature>
<sequence length="284" mass="31621">MKNQTLLRLLAVALGVIYLISGIGKAMDINTFTDIVAQYSHLKMRFIAPLIVGTEITLGFGLILGAFPRQFAAVSLCVLVFFTIFLAIGFASGKLDDCGCFGILLKIDPLVALLRNVGMLTISYLLYTYSQYDVKRANWLFGGALLFGVLAFVITGFEMKNTYRPLELHIGSKLDKTFLASYTKSHQKQLFFVFSPTCPHCLAATETVKQYIVTNSVNEVIGFYPSQSKQVDIESFKSKKKPNFKIIAIKSDTLHKIVRSVPVAFLVENGEVKHIYNGEIPRPQ</sequence>
<keyword evidence="2 5" id="KW-0812">Transmembrane</keyword>
<reference evidence="7 8" key="1">
    <citation type="submission" date="2022-06" db="EMBL/GenBank/DDBJ databases">
        <title>Runella sp. S5 genome sequencing.</title>
        <authorList>
            <person name="Park S."/>
        </authorList>
    </citation>
    <scope>NUCLEOTIDE SEQUENCE [LARGE SCALE GENOMIC DNA]</scope>
    <source>
        <strain evidence="7 8">S5</strain>
    </source>
</reference>
<comment type="caution">
    <text evidence="7">The sequence shown here is derived from an EMBL/GenBank/DDBJ whole genome shotgun (WGS) entry which is preliminary data.</text>
</comment>
<keyword evidence="4 5" id="KW-0472">Membrane</keyword>
<dbReference type="EMBL" id="JAMZEL010000010">
    <property type="protein sequence ID" value="MCP1384934.1"/>
    <property type="molecule type" value="Genomic_DNA"/>
</dbReference>
<evidence type="ECO:0000256" key="4">
    <source>
        <dbReference type="ARBA" id="ARBA00023136"/>
    </source>
</evidence>
<dbReference type="InterPro" id="IPR009908">
    <property type="entry name" value="Methylamine_util_MauE"/>
</dbReference>
<evidence type="ECO:0000259" key="6">
    <source>
        <dbReference type="Pfam" id="PF07291"/>
    </source>
</evidence>